<keyword evidence="3" id="KW-1185">Reference proteome</keyword>
<dbReference type="EMBL" id="KE125548">
    <property type="protein sequence ID" value="EPB67901.1"/>
    <property type="molecule type" value="Genomic_DNA"/>
</dbReference>
<dbReference type="AlphaFoldDB" id="A0A0D6LDF7"/>
<evidence type="ECO:0000256" key="1">
    <source>
        <dbReference type="SAM" id="MobiDB-lite"/>
    </source>
</evidence>
<feature type="compositionally biased region" description="Gly residues" evidence="1">
    <location>
        <begin position="158"/>
        <end position="171"/>
    </location>
</feature>
<reference evidence="2 3" key="1">
    <citation type="submission" date="2013-05" db="EMBL/GenBank/DDBJ databases">
        <title>Draft genome of the parasitic nematode Anyclostoma ceylanicum.</title>
        <authorList>
            <person name="Mitreva M."/>
        </authorList>
    </citation>
    <scope>NUCLEOTIDE SEQUENCE [LARGE SCALE GENOMIC DNA]</scope>
</reference>
<evidence type="ECO:0000313" key="2">
    <source>
        <dbReference type="EMBL" id="EPB67901.1"/>
    </source>
</evidence>
<evidence type="ECO:0000313" key="3">
    <source>
        <dbReference type="Proteomes" id="UP000054495"/>
    </source>
</evidence>
<feature type="compositionally biased region" description="Polar residues" evidence="1">
    <location>
        <begin position="107"/>
        <end position="125"/>
    </location>
</feature>
<proteinExistence type="predicted"/>
<dbReference type="SUPFAM" id="SSF117281">
    <property type="entry name" value="Kelch motif"/>
    <property type="match status" value="1"/>
</dbReference>
<accession>A0A0D6LDF7</accession>
<protein>
    <submittedName>
        <fullName evidence="2">Kelch repeat protein</fullName>
    </submittedName>
</protein>
<dbReference type="Gene3D" id="2.120.10.80">
    <property type="entry name" value="Kelch-type beta propeller"/>
    <property type="match status" value="1"/>
</dbReference>
<sequence length="204" mass="22049">MPQARKNAGIDGIANAILVAGGEIDHGNYNVQRLVDYWMLDTRTFQWLQIPAQMPCPLIEPRLTACNSGNIYLWGDFDQPLPGMPAGGTHLRIMKVSGMDKAGHPPSYSQTMSQPPTYPSQTHYPSQGGPAPPYPSYDPAQSNSPYGMPAPHMQQYSGYGGAETYGGGYGSQPGATEGFHQVPAGPNQTAYYPPQKSKKDCSIQ</sequence>
<dbReference type="InterPro" id="IPR015915">
    <property type="entry name" value="Kelch-typ_b-propeller"/>
</dbReference>
<gene>
    <name evidence="2" type="ORF">ANCCEY_13010</name>
</gene>
<organism evidence="2 3">
    <name type="scientific">Ancylostoma ceylanicum</name>
    <dbReference type="NCBI Taxonomy" id="53326"/>
    <lineage>
        <taxon>Eukaryota</taxon>
        <taxon>Metazoa</taxon>
        <taxon>Ecdysozoa</taxon>
        <taxon>Nematoda</taxon>
        <taxon>Chromadorea</taxon>
        <taxon>Rhabditida</taxon>
        <taxon>Rhabditina</taxon>
        <taxon>Rhabditomorpha</taxon>
        <taxon>Strongyloidea</taxon>
        <taxon>Ancylostomatidae</taxon>
        <taxon>Ancylostomatinae</taxon>
        <taxon>Ancylostoma</taxon>
    </lineage>
</organism>
<dbReference type="Proteomes" id="UP000054495">
    <property type="component" value="Unassembled WGS sequence"/>
</dbReference>
<name>A0A0D6LDF7_9BILA</name>
<feature type="region of interest" description="Disordered" evidence="1">
    <location>
        <begin position="98"/>
        <end position="204"/>
    </location>
</feature>